<comment type="caution">
    <text evidence="2">The sequence shown here is derived from an EMBL/GenBank/DDBJ whole genome shotgun (WGS) entry which is preliminary data.</text>
</comment>
<proteinExistence type="predicted"/>
<evidence type="ECO:0000313" key="3">
    <source>
        <dbReference type="Proteomes" id="UP000003085"/>
    </source>
</evidence>
<accession>D4XSP7</accession>
<feature type="signal peptide" evidence="1">
    <location>
        <begin position="1"/>
        <end position="18"/>
    </location>
</feature>
<name>D4XSP7_ACIHA</name>
<sequence length="83" mass="9301">MKYVVLAIMLFVPLVTLAKDGESKADSIRVEYAVANDQPSMSDAQWVAVSSSETKEEVVEDIPLGRNFWIRASTKENPDQWVV</sequence>
<evidence type="ECO:0000256" key="1">
    <source>
        <dbReference type="SAM" id="SignalP"/>
    </source>
</evidence>
<protein>
    <submittedName>
        <fullName evidence="2">Uncharacterized protein</fullName>
    </submittedName>
</protein>
<dbReference type="EMBL" id="ADMT01000206">
    <property type="protein sequence ID" value="EFF81787.1"/>
    <property type="molecule type" value="Genomic_DNA"/>
</dbReference>
<dbReference type="RefSeq" id="WP_004640332.1">
    <property type="nucleotide sequence ID" value="NZ_GG770435.1"/>
</dbReference>
<dbReference type="HOGENOM" id="CLU_2534956_0_0_6"/>
<feature type="chain" id="PRO_5003067076" evidence="1">
    <location>
        <begin position="19"/>
        <end position="83"/>
    </location>
</feature>
<dbReference type="Proteomes" id="UP000003085">
    <property type="component" value="Unassembled WGS sequence"/>
</dbReference>
<dbReference type="AlphaFoldDB" id="D4XSP7"/>
<organism evidence="2 3">
    <name type="scientific">Acinetobacter haemolyticus ATCC 19194</name>
    <dbReference type="NCBI Taxonomy" id="707232"/>
    <lineage>
        <taxon>Bacteria</taxon>
        <taxon>Pseudomonadati</taxon>
        <taxon>Pseudomonadota</taxon>
        <taxon>Gammaproteobacteria</taxon>
        <taxon>Moraxellales</taxon>
        <taxon>Moraxellaceae</taxon>
        <taxon>Acinetobacter</taxon>
    </lineage>
</organism>
<evidence type="ECO:0000313" key="2">
    <source>
        <dbReference type="EMBL" id="EFF81787.1"/>
    </source>
</evidence>
<reference evidence="3" key="1">
    <citation type="submission" date="2010-03" db="EMBL/GenBank/DDBJ databases">
        <title>Complete sequence of Mobiluncus curtisii ATCC 43063.</title>
        <authorList>
            <person name="Muzny D."/>
            <person name="Qin X."/>
            <person name="Deng J."/>
            <person name="Jiang H."/>
            <person name="Liu Y."/>
            <person name="Qu J."/>
            <person name="Song X.-Z."/>
            <person name="Zhang L."/>
            <person name="Thornton R."/>
            <person name="Coyle M."/>
            <person name="Francisco L."/>
            <person name="Jackson L."/>
            <person name="Javaid M."/>
            <person name="Korchina V."/>
            <person name="Kovar C."/>
            <person name="Mata R."/>
            <person name="Mathew T."/>
            <person name="Ngo R."/>
            <person name="Nguyen L."/>
            <person name="Nguyen N."/>
            <person name="Okwuonu G."/>
            <person name="Ongeri F."/>
            <person name="Pham C."/>
            <person name="Simmons D."/>
            <person name="Wilczek-Boney K."/>
            <person name="Hale W."/>
            <person name="Jakkamsetti A."/>
            <person name="Pham P."/>
            <person name="Ruth R."/>
            <person name="San Lucas F."/>
            <person name="Warren J."/>
            <person name="Zhang J."/>
            <person name="Zhao Z."/>
            <person name="Zhou C."/>
            <person name="Zhu D."/>
            <person name="Lee S."/>
            <person name="Bess C."/>
            <person name="Blankenburg K."/>
            <person name="Forbes L."/>
            <person name="Fu Q."/>
            <person name="Gubbala S."/>
            <person name="Hirani K."/>
            <person name="Jayaseelan J.C."/>
            <person name="Lara F."/>
            <person name="Munidasa M."/>
            <person name="Palculict T."/>
            <person name="Patil S."/>
            <person name="Pu L.-L."/>
            <person name="Saada N."/>
            <person name="Tang L."/>
            <person name="Weissenberger G."/>
            <person name="Zhu Y."/>
            <person name="Hemphill L."/>
            <person name="Shang Y."/>
            <person name="Youmans B."/>
            <person name="Ayvaz T."/>
            <person name="Ross M."/>
            <person name="Santibanez J."/>
            <person name="Aqrawi P."/>
            <person name="Gross S."/>
            <person name="Joshi V."/>
            <person name="Fowler G."/>
            <person name="Nazareth L."/>
            <person name="Reid J."/>
            <person name="Worley K."/>
            <person name="Petrosino J."/>
            <person name="Highlander S."/>
            <person name="Gibbs R."/>
            <person name="Gibbs R."/>
        </authorList>
    </citation>
    <scope>NUCLEOTIDE SEQUENCE [LARGE SCALE GENOMIC DNA]</scope>
    <source>
        <strain evidence="3">ATCC 19194</strain>
    </source>
</reference>
<gene>
    <name evidence="2" type="ORF">HMP0015_2739</name>
</gene>
<keyword evidence="1" id="KW-0732">Signal</keyword>